<comment type="similarity">
    <text evidence="1 4">Belongs to the D-isomer specific 2-hydroxyacid dehydrogenase family.</text>
</comment>
<feature type="domain" description="D-isomer specific 2-hydroxyacid dehydrogenase catalytic" evidence="5">
    <location>
        <begin position="18"/>
        <end position="316"/>
    </location>
</feature>
<dbReference type="Gene3D" id="3.40.50.720">
    <property type="entry name" value="NAD(P)-binding Rossmann-like Domain"/>
    <property type="match status" value="2"/>
</dbReference>
<dbReference type="EMBL" id="FOYS01000005">
    <property type="protein sequence ID" value="SFR64403.1"/>
    <property type="molecule type" value="Genomic_DNA"/>
</dbReference>
<evidence type="ECO:0000256" key="4">
    <source>
        <dbReference type="RuleBase" id="RU003719"/>
    </source>
</evidence>
<dbReference type="GO" id="GO:0051287">
    <property type="term" value="F:NAD binding"/>
    <property type="evidence" value="ECO:0007669"/>
    <property type="project" value="InterPro"/>
</dbReference>
<dbReference type="GO" id="GO:0003714">
    <property type="term" value="F:transcription corepressor activity"/>
    <property type="evidence" value="ECO:0007669"/>
    <property type="project" value="InterPro"/>
</dbReference>
<dbReference type="Pfam" id="PF02826">
    <property type="entry name" value="2-Hacid_dh_C"/>
    <property type="match status" value="1"/>
</dbReference>
<dbReference type="InterPro" id="IPR029753">
    <property type="entry name" value="D-isomer_DH_CS"/>
</dbReference>
<sequence>MTRRVVFTDHTFDNLSIEREILDPIDVELVDGEASDEPLTELLRDADGVLVMYEQIDADVIDELSCRVISRTGIGVDNVDIDAATERGIYVTNVPDYCIAEVSDHTLALLLGLQRKVVTYHEQVENGEWDVMAGRPMHRLDGRTFALVGFGAIARAVAEKVQAFGMDVRAHDPYLSDEEIREAGVEPAPDLQTLFTDADAASVHVPLTEETRGLVGERELAAMNSSGYVLNTARGGIVDEAALVDALDAGEIAGAGLDVLVDEPPADDHPLRRDPRVILTPHAAWNSVESVVELREKAATNVRDALEGEVPTYLVNRELAE</sequence>
<reference evidence="8" key="1">
    <citation type="submission" date="2016-10" db="EMBL/GenBank/DDBJ databases">
        <authorList>
            <person name="Varghese N."/>
            <person name="Submissions S."/>
        </authorList>
    </citation>
    <scope>NUCLEOTIDE SEQUENCE [LARGE SCALE GENOMIC DNA]</scope>
    <source>
        <strain evidence="8">CGMCC 1.8711</strain>
    </source>
</reference>
<keyword evidence="8" id="KW-1185">Reference proteome</keyword>
<dbReference type="PANTHER" id="PTHR43761:SF1">
    <property type="entry name" value="D-ISOMER SPECIFIC 2-HYDROXYACID DEHYDROGENASE CATALYTIC DOMAIN-CONTAINING PROTEIN-RELATED"/>
    <property type="match status" value="1"/>
</dbReference>
<dbReference type="InterPro" id="IPR050418">
    <property type="entry name" value="D-iso_2-hydroxyacid_DH_PdxB"/>
</dbReference>
<evidence type="ECO:0000256" key="3">
    <source>
        <dbReference type="ARBA" id="ARBA00023027"/>
    </source>
</evidence>
<dbReference type="RefSeq" id="WP_089882497.1">
    <property type="nucleotide sequence ID" value="NZ_FOYS01000005.1"/>
</dbReference>
<dbReference type="InterPro" id="IPR006139">
    <property type="entry name" value="D-isomer_2_OHA_DH_cat_dom"/>
</dbReference>
<dbReference type="InterPro" id="IPR006140">
    <property type="entry name" value="D-isomer_DH_NAD-bd"/>
</dbReference>
<dbReference type="Pfam" id="PF00389">
    <property type="entry name" value="2-Hacid_dh"/>
    <property type="match status" value="1"/>
</dbReference>
<dbReference type="CDD" id="cd05299">
    <property type="entry name" value="CtBP_dh"/>
    <property type="match status" value="1"/>
</dbReference>
<evidence type="ECO:0000259" key="6">
    <source>
        <dbReference type="Pfam" id="PF02826"/>
    </source>
</evidence>
<keyword evidence="3" id="KW-0520">NAD</keyword>
<keyword evidence="2 4" id="KW-0560">Oxidoreductase</keyword>
<name>A0A1I6ICH5_9EURY</name>
<dbReference type="InterPro" id="IPR043322">
    <property type="entry name" value="CtBP"/>
</dbReference>
<accession>A0A1I6ICH5</accession>
<dbReference type="PANTHER" id="PTHR43761">
    <property type="entry name" value="D-ISOMER SPECIFIC 2-HYDROXYACID DEHYDROGENASE FAMILY PROTEIN (AFU_ORTHOLOGUE AFUA_1G13630)"/>
    <property type="match status" value="1"/>
</dbReference>
<dbReference type="OrthoDB" id="34275at2157"/>
<dbReference type="AlphaFoldDB" id="A0A1I6ICH5"/>
<feature type="domain" description="D-isomer specific 2-hydroxyacid dehydrogenase NAD-binding" evidence="6">
    <location>
        <begin position="107"/>
        <end position="284"/>
    </location>
</feature>
<dbReference type="GO" id="GO:0016616">
    <property type="term" value="F:oxidoreductase activity, acting on the CH-OH group of donors, NAD or NADP as acceptor"/>
    <property type="evidence" value="ECO:0007669"/>
    <property type="project" value="InterPro"/>
</dbReference>
<dbReference type="SUPFAM" id="SSF52283">
    <property type="entry name" value="Formate/glycerate dehydrogenase catalytic domain-like"/>
    <property type="match status" value="1"/>
</dbReference>
<dbReference type="PROSITE" id="PS00671">
    <property type="entry name" value="D_2_HYDROXYACID_DH_3"/>
    <property type="match status" value="1"/>
</dbReference>
<evidence type="ECO:0000256" key="2">
    <source>
        <dbReference type="ARBA" id="ARBA00023002"/>
    </source>
</evidence>
<dbReference type="SUPFAM" id="SSF51735">
    <property type="entry name" value="NAD(P)-binding Rossmann-fold domains"/>
    <property type="match status" value="1"/>
</dbReference>
<dbReference type="STRING" id="555875.SAMN04488124_3038"/>
<dbReference type="InterPro" id="IPR036291">
    <property type="entry name" value="NAD(P)-bd_dom_sf"/>
</dbReference>
<protein>
    <submittedName>
        <fullName evidence="7">D-3-phosphoglycerate dehydrogenase</fullName>
    </submittedName>
</protein>
<dbReference type="Proteomes" id="UP000243250">
    <property type="component" value="Unassembled WGS sequence"/>
</dbReference>
<evidence type="ECO:0000313" key="7">
    <source>
        <dbReference type="EMBL" id="SFR64403.1"/>
    </source>
</evidence>
<evidence type="ECO:0000259" key="5">
    <source>
        <dbReference type="Pfam" id="PF00389"/>
    </source>
</evidence>
<organism evidence="7 8">
    <name type="scientific">Halogeometricum limi</name>
    <dbReference type="NCBI Taxonomy" id="555875"/>
    <lineage>
        <taxon>Archaea</taxon>
        <taxon>Methanobacteriati</taxon>
        <taxon>Methanobacteriota</taxon>
        <taxon>Stenosarchaea group</taxon>
        <taxon>Halobacteria</taxon>
        <taxon>Halobacteriales</taxon>
        <taxon>Haloferacaceae</taxon>
        <taxon>Halogeometricum</taxon>
    </lineage>
</organism>
<gene>
    <name evidence="7" type="ORF">SAMN04488124_3038</name>
</gene>
<evidence type="ECO:0000256" key="1">
    <source>
        <dbReference type="ARBA" id="ARBA00005854"/>
    </source>
</evidence>
<dbReference type="FunFam" id="3.40.50.720:FF:000203">
    <property type="entry name" value="D-3-phosphoglycerate dehydrogenase (SerA)"/>
    <property type="match status" value="1"/>
</dbReference>
<proteinExistence type="inferred from homology"/>
<evidence type="ECO:0000313" key="8">
    <source>
        <dbReference type="Proteomes" id="UP000243250"/>
    </source>
</evidence>